<dbReference type="OrthoDB" id="6715177at2759"/>
<dbReference type="Gene3D" id="3.20.20.70">
    <property type="entry name" value="Aldolase class I"/>
    <property type="match status" value="1"/>
</dbReference>
<feature type="transmembrane region" description="Helical" evidence="1">
    <location>
        <begin position="51"/>
        <end position="75"/>
    </location>
</feature>
<dbReference type="Proteomes" id="UP000268014">
    <property type="component" value="Unassembled WGS sequence"/>
</dbReference>
<organism evidence="4">
    <name type="scientific">Haemonchus placei</name>
    <name type="common">Barber's pole worm</name>
    <dbReference type="NCBI Taxonomy" id="6290"/>
    <lineage>
        <taxon>Eukaryota</taxon>
        <taxon>Metazoa</taxon>
        <taxon>Ecdysozoa</taxon>
        <taxon>Nematoda</taxon>
        <taxon>Chromadorea</taxon>
        <taxon>Rhabditida</taxon>
        <taxon>Rhabditina</taxon>
        <taxon>Rhabditomorpha</taxon>
        <taxon>Strongyloidea</taxon>
        <taxon>Trichostrongylidae</taxon>
        <taxon>Haemonchus</taxon>
    </lineage>
</organism>
<dbReference type="InterPro" id="IPR013785">
    <property type="entry name" value="Aldolase_TIM"/>
</dbReference>
<reference evidence="4" key="1">
    <citation type="submission" date="2017-02" db="UniProtKB">
        <authorList>
            <consortium name="WormBaseParasite"/>
        </authorList>
    </citation>
    <scope>IDENTIFICATION</scope>
</reference>
<evidence type="ECO:0000256" key="1">
    <source>
        <dbReference type="SAM" id="Phobius"/>
    </source>
</evidence>
<protein>
    <submittedName>
        <fullName evidence="4">Triose-phosphate isomerase</fullName>
    </submittedName>
</protein>
<evidence type="ECO:0000313" key="2">
    <source>
        <dbReference type="EMBL" id="VDO12990.1"/>
    </source>
</evidence>
<name>A0A0N4VXT1_HAEPC</name>
<dbReference type="STRING" id="6290.A0A0N4VXT1"/>
<dbReference type="EMBL" id="UZAF01003724">
    <property type="protein sequence ID" value="VDO12990.1"/>
    <property type="molecule type" value="Genomic_DNA"/>
</dbReference>
<keyword evidence="3" id="KW-1185">Reference proteome</keyword>
<keyword evidence="1" id="KW-0472">Membrane</keyword>
<keyword evidence="1" id="KW-1133">Transmembrane helix</keyword>
<dbReference type="WBParaSite" id="HPLM_0000210101-mRNA-1">
    <property type="protein sequence ID" value="HPLM_0000210101-mRNA-1"/>
    <property type="gene ID" value="HPLM_0000210101"/>
</dbReference>
<sequence length="88" mass="9909">MTRKFFVGGNWKMNGDKKSIDGICAFLNQSGGEQICSCIVTSSIFPFIYPYFLYGVSNFICNCILRAITTTISAIQLSMHMTFKQVEM</sequence>
<keyword evidence="1" id="KW-0812">Transmembrane</keyword>
<reference evidence="2 3" key="2">
    <citation type="submission" date="2018-11" db="EMBL/GenBank/DDBJ databases">
        <authorList>
            <consortium name="Pathogen Informatics"/>
        </authorList>
    </citation>
    <scope>NUCLEOTIDE SEQUENCE [LARGE SCALE GENOMIC DNA]</scope>
    <source>
        <strain evidence="2 3">MHpl1</strain>
    </source>
</reference>
<evidence type="ECO:0000313" key="4">
    <source>
        <dbReference type="WBParaSite" id="HPLM_0000210101-mRNA-1"/>
    </source>
</evidence>
<evidence type="ECO:0000313" key="3">
    <source>
        <dbReference type="Proteomes" id="UP000268014"/>
    </source>
</evidence>
<proteinExistence type="predicted"/>
<accession>A0A0N4VXT1</accession>
<gene>
    <name evidence="2" type="ORF">HPLM_LOCUS2099</name>
</gene>
<dbReference type="AlphaFoldDB" id="A0A0N4VXT1"/>